<keyword evidence="1" id="KW-0472">Membrane</keyword>
<feature type="transmembrane region" description="Helical" evidence="1">
    <location>
        <begin position="222"/>
        <end position="249"/>
    </location>
</feature>
<protein>
    <recommendedName>
        <fullName evidence="4">HTTM domain-containing protein</fullName>
    </recommendedName>
</protein>
<dbReference type="RefSeq" id="WP_076145206.1">
    <property type="nucleotide sequence ID" value="NZ_LWLN01000001.1"/>
</dbReference>
<accession>A0A1S8AW92</accession>
<reference evidence="3" key="1">
    <citation type="submission" date="2016-04" db="EMBL/GenBank/DDBJ databases">
        <authorList>
            <person name="Chen S.-C."/>
            <person name="Lai M.-C."/>
        </authorList>
    </citation>
    <scope>NUCLEOTIDE SEQUENCE [LARGE SCALE GENOMIC DNA]</scope>
    <source>
        <strain evidence="3">AB14</strain>
    </source>
</reference>
<feature type="transmembrane region" description="Helical" evidence="1">
    <location>
        <begin position="138"/>
        <end position="156"/>
    </location>
</feature>
<feature type="transmembrane region" description="Helical" evidence="1">
    <location>
        <begin position="196"/>
        <end position="216"/>
    </location>
</feature>
<sequence length="267" mass="29364">MPEVDTLLRVMAVLTGCHVVYTTLELLSRPERYADGGMMDWSIREMTKSDRRFSWISDPILARFRLILFGRILVGIGVTILAALGELWLLTPFVGYLFFAELAILFRHNAGLSGGFHMALVVTSGLFVSLAAPSSSTLEAIGLLWIAAQGILGYLIPGVQKLTEKTWWDGSALVGVLSTETWATKYGNALAEYPKITFVCGWAVIIFEILFALSLVVPEPAIFVFFALGVLFHFSNALFMGINSFVFIFPATYPALYYANSLIGIGV</sequence>
<evidence type="ECO:0008006" key="4">
    <source>
        <dbReference type="Google" id="ProtNLM"/>
    </source>
</evidence>
<dbReference type="OrthoDB" id="350333at2157"/>
<name>A0A1S8AW92_9EURY</name>
<dbReference type="EMBL" id="LWLN01000001">
    <property type="protein sequence ID" value="OLZ40851.1"/>
    <property type="molecule type" value="Genomic_DNA"/>
</dbReference>
<proteinExistence type="predicted"/>
<feature type="transmembrane region" description="Helical" evidence="1">
    <location>
        <begin position="60"/>
        <end position="81"/>
    </location>
</feature>
<dbReference type="STRING" id="301967.A6E15_07540"/>
<keyword evidence="1" id="KW-1133">Transmembrane helix</keyword>
<comment type="caution">
    <text evidence="2">The sequence shown here is derived from an EMBL/GenBank/DDBJ whole genome shotgun (WGS) entry which is preliminary data.</text>
</comment>
<keyword evidence="3" id="KW-1185">Reference proteome</keyword>
<keyword evidence="1" id="KW-0812">Transmembrane</keyword>
<dbReference type="AlphaFoldDB" id="A0A1S8AW92"/>
<evidence type="ECO:0000313" key="3">
    <source>
        <dbReference type="Proteomes" id="UP000189370"/>
    </source>
</evidence>
<feature type="transmembrane region" description="Helical" evidence="1">
    <location>
        <begin position="87"/>
        <end position="106"/>
    </location>
</feature>
<evidence type="ECO:0000256" key="1">
    <source>
        <dbReference type="SAM" id="Phobius"/>
    </source>
</evidence>
<feature type="transmembrane region" description="Helical" evidence="1">
    <location>
        <begin position="113"/>
        <end position="132"/>
    </location>
</feature>
<organism evidence="2 3">
    <name type="scientific">Natrinema saccharevitans</name>
    <dbReference type="NCBI Taxonomy" id="301967"/>
    <lineage>
        <taxon>Archaea</taxon>
        <taxon>Methanobacteriati</taxon>
        <taxon>Methanobacteriota</taxon>
        <taxon>Stenosarchaea group</taxon>
        <taxon>Halobacteria</taxon>
        <taxon>Halobacteriales</taxon>
        <taxon>Natrialbaceae</taxon>
        <taxon>Natrinema</taxon>
    </lineage>
</organism>
<dbReference type="Proteomes" id="UP000189370">
    <property type="component" value="Unassembled WGS sequence"/>
</dbReference>
<gene>
    <name evidence="2" type="ORF">A6E15_07540</name>
</gene>
<evidence type="ECO:0000313" key="2">
    <source>
        <dbReference type="EMBL" id="OLZ40851.1"/>
    </source>
</evidence>